<dbReference type="EMBL" id="CADEAL010001464">
    <property type="protein sequence ID" value="CAB1432686.1"/>
    <property type="molecule type" value="Genomic_DNA"/>
</dbReference>
<sequence>MPQVPLFWRSLPNSVSQGATGSIVLDNFTQRKENPQGDRHSHSRSCRKPYSDILAQTNYHYSEEDDSISEYNSRYGYDRAHSDSAYEVKLESGSAERYSPEPQHRRSRARSSRP</sequence>
<feature type="region of interest" description="Disordered" evidence="1">
    <location>
        <begin position="31"/>
        <end position="50"/>
    </location>
</feature>
<dbReference type="AlphaFoldDB" id="A0A9N7UM89"/>
<feature type="compositionally biased region" description="Basic and acidic residues" evidence="1">
    <location>
        <begin position="31"/>
        <end position="40"/>
    </location>
</feature>
<keyword evidence="3" id="KW-1185">Reference proteome</keyword>
<accession>A0A9N7UM89</accession>
<name>A0A9N7UM89_PLEPL</name>
<comment type="caution">
    <text evidence="2">The sequence shown here is derived from an EMBL/GenBank/DDBJ whole genome shotgun (WGS) entry which is preliminary data.</text>
</comment>
<reference evidence="2" key="1">
    <citation type="submission" date="2020-03" db="EMBL/GenBank/DDBJ databases">
        <authorList>
            <person name="Weist P."/>
        </authorList>
    </citation>
    <scope>NUCLEOTIDE SEQUENCE</scope>
</reference>
<protein>
    <submittedName>
        <fullName evidence="2">Uncharacterized protein</fullName>
    </submittedName>
</protein>
<dbReference type="Proteomes" id="UP001153269">
    <property type="component" value="Unassembled WGS sequence"/>
</dbReference>
<feature type="region of interest" description="Disordered" evidence="1">
    <location>
        <begin position="87"/>
        <end position="114"/>
    </location>
</feature>
<feature type="compositionally biased region" description="Basic residues" evidence="1">
    <location>
        <begin position="105"/>
        <end position="114"/>
    </location>
</feature>
<evidence type="ECO:0000256" key="1">
    <source>
        <dbReference type="SAM" id="MobiDB-lite"/>
    </source>
</evidence>
<gene>
    <name evidence="2" type="ORF">PLEPLA_LOCUS20769</name>
</gene>
<evidence type="ECO:0000313" key="2">
    <source>
        <dbReference type="EMBL" id="CAB1432686.1"/>
    </source>
</evidence>
<organism evidence="2 3">
    <name type="scientific">Pleuronectes platessa</name>
    <name type="common">European plaice</name>
    <dbReference type="NCBI Taxonomy" id="8262"/>
    <lineage>
        <taxon>Eukaryota</taxon>
        <taxon>Metazoa</taxon>
        <taxon>Chordata</taxon>
        <taxon>Craniata</taxon>
        <taxon>Vertebrata</taxon>
        <taxon>Euteleostomi</taxon>
        <taxon>Actinopterygii</taxon>
        <taxon>Neopterygii</taxon>
        <taxon>Teleostei</taxon>
        <taxon>Neoteleostei</taxon>
        <taxon>Acanthomorphata</taxon>
        <taxon>Carangaria</taxon>
        <taxon>Pleuronectiformes</taxon>
        <taxon>Pleuronectoidei</taxon>
        <taxon>Pleuronectidae</taxon>
        <taxon>Pleuronectes</taxon>
    </lineage>
</organism>
<evidence type="ECO:0000313" key="3">
    <source>
        <dbReference type="Proteomes" id="UP001153269"/>
    </source>
</evidence>
<proteinExistence type="predicted"/>